<evidence type="ECO:0000313" key="3">
    <source>
        <dbReference type="Proteomes" id="UP000314294"/>
    </source>
</evidence>
<evidence type="ECO:0000256" key="1">
    <source>
        <dbReference type="SAM" id="MobiDB-lite"/>
    </source>
</evidence>
<name>A0A4Z2IF38_9TELE</name>
<gene>
    <name evidence="2" type="ORF">EYF80_013101</name>
</gene>
<protein>
    <submittedName>
        <fullName evidence="2">Uncharacterized protein</fullName>
    </submittedName>
</protein>
<proteinExistence type="predicted"/>
<comment type="caution">
    <text evidence="2">The sequence shown here is derived from an EMBL/GenBank/DDBJ whole genome shotgun (WGS) entry which is preliminary data.</text>
</comment>
<dbReference type="EMBL" id="SRLO01000091">
    <property type="protein sequence ID" value="TNN76649.1"/>
    <property type="molecule type" value="Genomic_DNA"/>
</dbReference>
<organism evidence="2 3">
    <name type="scientific">Liparis tanakae</name>
    <name type="common">Tanaka's snailfish</name>
    <dbReference type="NCBI Taxonomy" id="230148"/>
    <lineage>
        <taxon>Eukaryota</taxon>
        <taxon>Metazoa</taxon>
        <taxon>Chordata</taxon>
        <taxon>Craniata</taxon>
        <taxon>Vertebrata</taxon>
        <taxon>Euteleostomi</taxon>
        <taxon>Actinopterygii</taxon>
        <taxon>Neopterygii</taxon>
        <taxon>Teleostei</taxon>
        <taxon>Neoteleostei</taxon>
        <taxon>Acanthomorphata</taxon>
        <taxon>Eupercaria</taxon>
        <taxon>Perciformes</taxon>
        <taxon>Cottioidei</taxon>
        <taxon>Cottales</taxon>
        <taxon>Liparidae</taxon>
        <taxon>Liparis</taxon>
    </lineage>
</organism>
<feature type="region of interest" description="Disordered" evidence="1">
    <location>
        <begin position="36"/>
        <end position="68"/>
    </location>
</feature>
<keyword evidence="3" id="KW-1185">Reference proteome</keyword>
<accession>A0A4Z2IF38</accession>
<evidence type="ECO:0000313" key="2">
    <source>
        <dbReference type="EMBL" id="TNN76649.1"/>
    </source>
</evidence>
<dbReference type="Proteomes" id="UP000314294">
    <property type="component" value="Unassembled WGS sequence"/>
</dbReference>
<dbReference type="AlphaFoldDB" id="A0A4Z2IF38"/>
<feature type="compositionally biased region" description="Low complexity" evidence="1">
    <location>
        <begin position="36"/>
        <end position="50"/>
    </location>
</feature>
<reference evidence="2 3" key="1">
    <citation type="submission" date="2019-03" db="EMBL/GenBank/DDBJ databases">
        <title>First draft genome of Liparis tanakae, snailfish: a comprehensive survey of snailfish specific genes.</title>
        <authorList>
            <person name="Kim W."/>
            <person name="Song I."/>
            <person name="Jeong J.-H."/>
            <person name="Kim D."/>
            <person name="Kim S."/>
            <person name="Ryu S."/>
            <person name="Song J.Y."/>
            <person name="Lee S.K."/>
        </authorList>
    </citation>
    <scope>NUCLEOTIDE SEQUENCE [LARGE SCALE GENOMIC DNA]</scope>
    <source>
        <tissue evidence="2">Muscle</tissue>
    </source>
</reference>
<sequence>MRWFSPGDRINQQDRLLKLVRLEEAREVLTVFYESSVSPSALLPSDASSPDDTRLCPSMNSLPGSSPVAPVELRMSTYSARGRCEPGTQLFTSKQRHCEPVISCSLTSTNAPIKP</sequence>